<dbReference type="PROSITE" id="PS50828">
    <property type="entry name" value="SMR"/>
    <property type="match status" value="1"/>
</dbReference>
<dbReference type="AlphaFoldDB" id="A0A8J6HZ86"/>
<dbReference type="PANTHER" id="PTHR35562">
    <property type="entry name" value="DNA ENDONUCLEASE SMRA-RELATED"/>
    <property type="match status" value="1"/>
</dbReference>
<dbReference type="Gene3D" id="3.30.1370.110">
    <property type="match status" value="1"/>
</dbReference>
<dbReference type="InterPro" id="IPR002625">
    <property type="entry name" value="Smr_dom"/>
</dbReference>
<keyword evidence="3" id="KW-1185">Reference proteome</keyword>
<organism evidence="2 3">
    <name type="scientific">Capillibacterium thermochitinicola</name>
    <dbReference type="NCBI Taxonomy" id="2699427"/>
    <lineage>
        <taxon>Bacteria</taxon>
        <taxon>Bacillati</taxon>
        <taxon>Bacillota</taxon>
        <taxon>Capillibacterium</taxon>
    </lineage>
</organism>
<feature type="domain" description="Smr" evidence="1">
    <location>
        <begin position="4"/>
        <end position="92"/>
    </location>
</feature>
<reference evidence="2" key="1">
    <citation type="submission" date="2020-06" db="EMBL/GenBank/DDBJ databases">
        <title>Novel chitinolytic bacterium.</title>
        <authorList>
            <person name="Ungkulpasvich U."/>
            <person name="Kosugi A."/>
            <person name="Uke A."/>
        </authorList>
    </citation>
    <scope>NUCLEOTIDE SEQUENCE</scope>
    <source>
        <strain evidence="2">UUS1-1</strain>
    </source>
</reference>
<proteinExistence type="predicted"/>
<dbReference type="Proteomes" id="UP000657177">
    <property type="component" value="Unassembled WGS sequence"/>
</dbReference>
<evidence type="ECO:0000313" key="3">
    <source>
        <dbReference type="Proteomes" id="UP000657177"/>
    </source>
</evidence>
<name>A0A8J6HZ86_9FIRM</name>
<dbReference type="EMBL" id="JAAKDE010000005">
    <property type="protein sequence ID" value="MBA2132600.1"/>
    <property type="molecule type" value="Genomic_DNA"/>
</dbReference>
<comment type="caution">
    <text evidence="2">The sequence shown here is derived from an EMBL/GenBank/DDBJ whole genome shotgun (WGS) entry which is preliminary data.</text>
</comment>
<dbReference type="SMART" id="SM00463">
    <property type="entry name" value="SMR"/>
    <property type="match status" value="1"/>
</dbReference>
<dbReference type="InterPro" id="IPR036063">
    <property type="entry name" value="Smr_dom_sf"/>
</dbReference>
<evidence type="ECO:0000313" key="2">
    <source>
        <dbReference type="EMBL" id="MBA2132600.1"/>
    </source>
</evidence>
<accession>A0A8J6HZ86</accession>
<protein>
    <submittedName>
        <fullName evidence="2">Smr/MutS family protein</fullName>
    </submittedName>
</protein>
<dbReference type="Pfam" id="PF01713">
    <property type="entry name" value="Smr"/>
    <property type="match status" value="1"/>
</dbReference>
<evidence type="ECO:0000259" key="1">
    <source>
        <dbReference type="PROSITE" id="PS50828"/>
    </source>
</evidence>
<dbReference type="PANTHER" id="PTHR35562:SF2">
    <property type="entry name" value="DNA ENDONUCLEASE SMRA-RELATED"/>
    <property type="match status" value="1"/>
</dbReference>
<sequence>METIDLHGITREEAEETLERRLLSAFQYGERVVRIIHGQGKHSAYFPVLKSFVRRWLEESEFARTYVEAVYRGEDGSPYTPPNPGETVVRLKGETAIGADEEIDWVEEEEELIARKQAKKRKAQARRAAFRQPYRR</sequence>
<dbReference type="RefSeq" id="WP_181339053.1">
    <property type="nucleotide sequence ID" value="NZ_JAAKDE010000005.1"/>
</dbReference>
<dbReference type="SUPFAM" id="SSF160443">
    <property type="entry name" value="SMR domain-like"/>
    <property type="match status" value="1"/>
</dbReference>
<gene>
    <name evidence="2" type="ORF">G5B42_03460</name>
</gene>